<dbReference type="OrthoDB" id="2414601at2759"/>
<keyword evidence="3" id="KW-1185">Reference proteome</keyword>
<sequence length="113" mass="13428">MVYVMEYRVCGGCDKRKPVVDFYKTIRDVCKICRDEYTRELRQQTKEEEDAINIKRDRDVRRLKKTTMLQANIIERMENEIKSMEKRMVNLEIGLGDLTPPKKKVGLKIMGKK</sequence>
<accession>A0A086TIK3</accession>
<protein>
    <submittedName>
        <fullName evidence="2">Uncharacterized protein</fullName>
    </submittedName>
</protein>
<evidence type="ECO:0000256" key="1">
    <source>
        <dbReference type="SAM" id="Coils"/>
    </source>
</evidence>
<gene>
    <name evidence="2" type="ORF">MVEG_12363</name>
</gene>
<evidence type="ECO:0000313" key="3">
    <source>
        <dbReference type="Proteomes" id="UP000243308"/>
    </source>
</evidence>
<evidence type="ECO:0000313" key="2">
    <source>
        <dbReference type="EMBL" id="KFH61780.1"/>
    </source>
</evidence>
<name>A0A086TIK3_9FUNG</name>
<feature type="coiled-coil region" evidence="1">
    <location>
        <begin position="34"/>
        <end position="94"/>
    </location>
</feature>
<proteinExistence type="predicted"/>
<reference evidence="2 3" key="1">
    <citation type="submission" date="2011-02" db="EMBL/GenBank/DDBJ databases">
        <title>The Genome Sequence of Mortierella verticillata NRRL 6337.</title>
        <authorList>
            <consortium name="The Broad Institute Genome Sequencing Platform"/>
            <person name="Russ C."/>
            <person name="Cuomo C."/>
            <person name="Burger G."/>
            <person name="Gray M.W."/>
            <person name="Holland P.W.H."/>
            <person name="King N."/>
            <person name="Lang F.B.F."/>
            <person name="Roger A.J."/>
            <person name="Ruiz-Trillo I."/>
            <person name="Young S.K."/>
            <person name="Zeng Q."/>
            <person name="Gargeya S."/>
            <person name="Alvarado L."/>
            <person name="Berlin A."/>
            <person name="Chapman S.B."/>
            <person name="Chen Z."/>
            <person name="Freedman E."/>
            <person name="Gellesch M."/>
            <person name="Goldberg J."/>
            <person name="Griggs A."/>
            <person name="Gujja S."/>
            <person name="Heilman E."/>
            <person name="Heiman D."/>
            <person name="Howarth C."/>
            <person name="Mehta T."/>
            <person name="Neiman D."/>
            <person name="Pearson M."/>
            <person name="Roberts A."/>
            <person name="Saif S."/>
            <person name="Shea T."/>
            <person name="Shenoy N."/>
            <person name="Sisk P."/>
            <person name="Stolte C."/>
            <person name="Sykes S."/>
            <person name="White J."/>
            <person name="Yandava C."/>
            <person name="Haas B."/>
            <person name="Nusbaum C."/>
            <person name="Birren B."/>
        </authorList>
    </citation>
    <scope>NUCLEOTIDE SEQUENCE [LARGE SCALE GENOMIC DNA]</scope>
    <source>
        <strain evidence="2 3">NRRL 6337</strain>
    </source>
</reference>
<keyword evidence="1" id="KW-0175">Coiled coil</keyword>
<organism evidence="2 3">
    <name type="scientific">Podila verticillata NRRL 6337</name>
    <dbReference type="NCBI Taxonomy" id="1069443"/>
    <lineage>
        <taxon>Eukaryota</taxon>
        <taxon>Fungi</taxon>
        <taxon>Fungi incertae sedis</taxon>
        <taxon>Mucoromycota</taxon>
        <taxon>Mortierellomycotina</taxon>
        <taxon>Mortierellomycetes</taxon>
        <taxon>Mortierellales</taxon>
        <taxon>Mortierellaceae</taxon>
        <taxon>Podila</taxon>
    </lineage>
</organism>
<dbReference type="Proteomes" id="UP000243308">
    <property type="component" value="Unassembled WGS sequence"/>
</dbReference>
<dbReference type="EMBL" id="KN042439">
    <property type="protein sequence ID" value="KFH61780.1"/>
    <property type="molecule type" value="Genomic_DNA"/>
</dbReference>
<dbReference type="AlphaFoldDB" id="A0A086TIK3"/>